<organism evidence="3 4">
    <name type="scientific">Paraburkholderia humisilvae</name>
    <dbReference type="NCBI Taxonomy" id="627669"/>
    <lineage>
        <taxon>Bacteria</taxon>
        <taxon>Pseudomonadati</taxon>
        <taxon>Pseudomonadota</taxon>
        <taxon>Betaproteobacteria</taxon>
        <taxon>Burkholderiales</taxon>
        <taxon>Burkholderiaceae</taxon>
        <taxon>Paraburkholderia</taxon>
    </lineage>
</organism>
<dbReference type="Pfam" id="PF14870">
    <property type="entry name" value="PSII_BNR"/>
    <property type="match status" value="1"/>
</dbReference>
<sequence>MRTPTYWKLILGGLALAAVATYGYRTMTTPQWTTVTTGFMLNDKPYGGGAFRFRESELMTLKVADPIVTFKRAEQLKDPLVAEPTEPWMDGTLELLNRSTVSFLRGSLDGEMCRFFQQPAQNAAWWYSTDWSTIYIATDWMNYKTADPKKGPAPHIATLWRSTDGGKTWAQLKWPEDNNISDLRFLDSQRGYAIGWGPHIWRTVDGGQTWQEIALPPMATDYRLPRKIFDAVDLGPDGTLRVAYYVGMLGDVSLSSVVYRLRWGDTHFEPDVVLHNQVVKQLVSANEPPRYAYSVYALSRLGPPRNYSDHNDKGNRTGSISSWPSDRNPTVEQLRAFNERYNVGSLSVGKRGVMLVYATDSSRAGAPHTITFYSENAGKSWKDIDDGMMQGGWFDSLTNTQYALYAYTLRKRQF</sequence>
<dbReference type="AlphaFoldDB" id="A0A6J5EYB4"/>
<gene>
    <name evidence="3" type="ORF">LMG29542_06655</name>
</gene>
<evidence type="ECO:0000256" key="1">
    <source>
        <dbReference type="SAM" id="MobiDB-lite"/>
    </source>
</evidence>
<dbReference type="Proteomes" id="UP000494363">
    <property type="component" value="Unassembled WGS sequence"/>
</dbReference>
<feature type="region of interest" description="Disordered" evidence="1">
    <location>
        <begin position="305"/>
        <end position="328"/>
    </location>
</feature>
<proteinExistence type="predicted"/>
<dbReference type="SUPFAM" id="SSF110296">
    <property type="entry name" value="Oligoxyloglucan reducing end-specific cellobiohydrolase"/>
    <property type="match status" value="1"/>
</dbReference>
<evidence type="ECO:0000313" key="4">
    <source>
        <dbReference type="Proteomes" id="UP000494363"/>
    </source>
</evidence>
<evidence type="ECO:0000259" key="2">
    <source>
        <dbReference type="Pfam" id="PF14870"/>
    </source>
</evidence>
<dbReference type="EMBL" id="CADIKH010000052">
    <property type="protein sequence ID" value="CAB3771598.1"/>
    <property type="molecule type" value="Genomic_DNA"/>
</dbReference>
<dbReference type="InterPro" id="IPR015943">
    <property type="entry name" value="WD40/YVTN_repeat-like_dom_sf"/>
</dbReference>
<evidence type="ECO:0000313" key="3">
    <source>
        <dbReference type="EMBL" id="CAB3771598.1"/>
    </source>
</evidence>
<reference evidence="3 4" key="1">
    <citation type="submission" date="2020-04" db="EMBL/GenBank/DDBJ databases">
        <authorList>
            <person name="De Canck E."/>
        </authorList>
    </citation>
    <scope>NUCLEOTIDE SEQUENCE [LARGE SCALE GENOMIC DNA]</scope>
    <source>
        <strain evidence="3 4">LMG 29542</strain>
    </source>
</reference>
<dbReference type="InterPro" id="IPR028203">
    <property type="entry name" value="PSII_CF48-like_dom"/>
</dbReference>
<feature type="domain" description="Photosynthesis system II assembly factor Ycf48/Hcf136-like" evidence="2">
    <location>
        <begin position="167"/>
        <end position="224"/>
    </location>
</feature>
<dbReference type="RefSeq" id="WP_377756682.1">
    <property type="nucleotide sequence ID" value="NZ_JBHTEA010000001.1"/>
</dbReference>
<keyword evidence="4" id="KW-1185">Reference proteome</keyword>
<accession>A0A6J5EYB4</accession>
<dbReference type="Gene3D" id="2.130.10.10">
    <property type="entry name" value="YVTN repeat-like/Quinoprotein amine dehydrogenase"/>
    <property type="match status" value="1"/>
</dbReference>
<protein>
    <recommendedName>
        <fullName evidence="2">Photosynthesis system II assembly factor Ycf48/Hcf136-like domain-containing protein</fullName>
    </recommendedName>
</protein>
<dbReference type="CDD" id="cd15482">
    <property type="entry name" value="Sialidase_non-viral"/>
    <property type="match status" value="1"/>
</dbReference>
<name>A0A6J5EYB4_9BURK</name>
<feature type="compositionally biased region" description="Polar residues" evidence="1">
    <location>
        <begin position="316"/>
        <end position="328"/>
    </location>
</feature>